<dbReference type="EMBL" id="LKCM01000096">
    <property type="protein sequence ID" value="KPQ44366.1"/>
    <property type="molecule type" value="Genomic_DNA"/>
</dbReference>
<comment type="caution">
    <text evidence="1">The sequence shown here is derived from an EMBL/GenBank/DDBJ whole genome shotgun (WGS) entry which is preliminary data.</text>
</comment>
<dbReference type="InterPro" id="IPR038573">
    <property type="entry name" value="BrnT_sf"/>
</dbReference>
<sequence>MRYEWDEAKRQSNIEKHGIDFIGIEEVFAGEIVTVLDDRFDYGEIRCVTVGLLNGRVVVIAHTETDDVIRIISVRKATKNETINYDKKIAH</sequence>
<accession>A0A0P8A866</accession>
<dbReference type="Pfam" id="PF04365">
    <property type="entry name" value="BrnT_toxin"/>
    <property type="match status" value="1"/>
</dbReference>
<proteinExistence type="predicted"/>
<evidence type="ECO:0000313" key="1">
    <source>
        <dbReference type="EMBL" id="KPQ44366.1"/>
    </source>
</evidence>
<gene>
    <name evidence="1" type="ORF">MPEBLZ_01061</name>
</gene>
<protein>
    <recommendedName>
        <fullName evidence="3">BrnT family toxin</fullName>
    </recommendedName>
</protein>
<dbReference type="InterPro" id="IPR007460">
    <property type="entry name" value="BrnT_toxin"/>
</dbReference>
<evidence type="ECO:0000313" key="2">
    <source>
        <dbReference type="Proteomes" id="UP000050360"/>
    </source>
</evidence>
<dbReference type="AlphaFoldDB" id="A0A0P8A866"/>
<evidence type="ECO:0008006" key="3">
    <source>
        <dbReference type="Google" id="ProtNLM"/>
    </source>
</evidence>
<dbReference type="Proteomes" id="UP000050360">
    <property type="component" value="Unassembled WGS sequence"/>
</dbReference>
<reference evidence="1 2" key="1">
    <citation type="submission" date="2015-09" db="EMBL/GenBank/DDBJ databases">
        <title>A metagenomics-based metabolic model of nitrate-dependent anaerobic oxidation of methane by Methanoperedens-like archaea.</title>
        <authorList>
            <person name="Arshad A."/>
            <person name="Speth D.R."/>
            <person name="De Graaf R.M."/>
            <person name="Op Den Camp H.J."/>
            <person name="Jetten M.S."/>
            <person name="Welte C.U."/>
        </authorList>
    </citation>
    <scope>NUCLEOTIDE SEQUENCE [LARGE SCALE GENOMIC DNA]</scope>
</reference>
<name>A0A0P8A866_9EURY</name>
<dbReference type="Gene3D" id="3.10.450.530">
    <property type="entry name" value="Ribonuclease toxin, BrnT, of type II toxin-antitoxin system"/>
    <property type="match status" value="1"/>
</dbReference>
<organism evidence="1 2">
    <name type="scientific">Candidatus Methanoperedens nitratireducens</name>
    <dbReference type="NCBI Taxonomy" id="1392998"/>
    <lineage>
        <taxon>Archaea</taxon>
        <taxon>Methanobacteriati</taxon>
        <taxon>Methanobacteriota</taxon>
        <taxon>Stenosarchaea group</taxon>
        <taxon>Methanomicrobia</taxon>
        <taxon>Methanosarcinales</taxon>
        <taxon>ANME-2 cluster</taxon>
        <taxon>Candidatus Methanoperedentaceae</taxon>
        <taxon>Candidatus Methanoperedens</taxon>
    </lineage>
</organism>